<dbReference type="RefSeq" id="WP_104482597.1">
    <property type="nucleotide sequence ID" value="NZ_CP154825.1"/>
</dbReference>
<gene>
    <name evidence="3" type="ORF">CLV40_12654</name>
</gene>
<evidence type="ECO:0000313" key="3">
    <source>
        <dbReference type="EMBL" id="PPK63647.1"/>
    </source>
</evidence>
<evidence type="ECO:0000259" key="2">
    <source>
        <dbReference type="Pfam" id="PF00561"/>
    </source>
</evidence>
<dbReference type="Proteomes" id="UP000239203">
    <property type="component" value="Unassembled WGS sequence"/>
</dbReference>
<dbReference type="EMBL" id="PTIX01000026">
    <property type="protein sequence ID" value="PPK63647.1"/>
    <property type="molecule type" value="Genomic_DNA"/>
</dbReference>
<dbReference type="SUPFAM" id="SSF53474">
    <property type="entry name" value="alpha/beta-Hydrolases"/>
    <property type="match status" value="1"/>
</dbReference>
<dbReference type="InterPro" id="IPR000639">
    <property type="entry name" value="Epox_hydrolase-like"/>
</dbReference>
<dbReference type="InterPro" id="IPR050471">
    <property type="entry name" value="AB_hydrolase"/>
</dbReference>
<dbReference type="AlphaFoldDB" id="A0A2S6GEI5"/>
<dbReference type="OrthoDB" id="3210844at2"/>
<dbReference type="Pfam" id="PF00561">
    <property type="entry name" value="Abhydrolase_1"/>
    <property type="match status" value="1"/>
</dbReference>
<dbReference type="InterPro" id="IPR000073">
    <property type="entry name" value="AB_hydrolase_1"/>
</dbReference>
<dbReference type="PRINTS" id="PR00111">
    <property type="entry name" value="ABHYDROLASE"/>
</dbReference>
<dbReference type="PANTHER" id="PTHR43433">
    <property type="entry name" value="HYDROLASE, ALPHA/BETA FOLD FAMILY PROTEIN"/>
    <property type="match status" value="1"/>
</dbReference>
<keyword evidence="1" id="KW-0560">Oxidoreductase</keyword>
<keyword evidence="1" id="KW-0575">Peroxidase</keyword>
<evidence type="ECO:0000256" key="1">
    <source>
        <dbReference type="ARBA" id="ARBA00022559"/>
    </source>
</evidence>
<reference evidence="3 4" key="1">
    <citation type="submission" date="2018-02" db="EMBL/GenBank/DDBJ databases">
        <title>Genomic Encyclopedia of Archaeal and Bacterial Type Strains, Phase II (KMG-II): from individual species to whole genera.</title>
        <authorList>
            <person name="Goeker M."/>
        </authorList>
    </citation>
    <scope>NUCLEOTIDE SEQUENCE [LARGE SCALE GENOMIC DNA]</scope>
    <source>
        <strain evidence="3 4">YU 961-1</strain>
    </source>
</reference>
<sequence>MPVVDLNGISLSYQDKGAGRPVVMLMGMGSSGRVWHLHQQPALIAAGHRVITVDNRGVPPTSECADGITVADMAADVIALAAHLGLDRFDLVGTSLGARIAIDVAATKPDLVGRVVLLAARSRAGRLHATFDAGERDLVDEGVVLPSRYYAATTAMWNLSPHTLFDRDKVGEWLDILEFATQPPGPGIRAQMDIGDDPDLSGLCARVTAPTLVVSFTDDLVAPPHLGREIADWLPDAWFTQVDGGGHYGYLERPEVVNGLLTEFLAVPPRPPVTDPAAGESGPSRVVRIRLA</sequence>
<comment type="caution">
    <text evidence="3">The sequence shown here is derived from an EMBL/GenBank/DDBJ whole genome shotgun (WGS) entry which is preliminary data.</text>
</comment>
<dbReference type="Gene3D" id="3.40.50.1820">
    <property type="entry name" value="alpha/beta hydrolase"/>
    <property type="match status" value="1"/>
</dbReference>
<dbReference type="InterPro" id="IPR029058">
    <property type="entry name" value="AB_hydrolase_fold"/>
</dbReference>
<dbReference type="PRINTS" id="PR00412">
    <property type="entry name" value="EPOXHYDRLASE"/>
</dbReference>
<evidence type="ECO:0000313" key="4">
    <source>
        <dbReference type="Proteomes" id="UP000239203"/>
    </source>
</evidence>
<proteinExistence type="predicted"/>
<accession>A0A2S6GEI5</accession>
<feature type="domain" description="AB hydrolase-1" evidence="2">
    <location>
        <begin position="21"/>
        <end position="254"/>
    </location>
</feature>
<dbReference type="PANTHER" id="PTHR43433:SF5">
    <property type="entry name" value="AB HYDROLASE-1 DOMAIN-CONTAINING PROTEIN"/>
    <property type="match status" value="1"/>
</dbReference>
<organism evidence="3 4">
    <name type="scientific">Actinokineospora auranticolor</name>
    <dbReference type="NCBI Taxonomy" id="155976"/>
    <lineage>
        <taxon>Bacteria</taxon>
        <taxon>Bacillati</taxon>
        <taxon>Actinomycetota</taxon>
        <taxon>Actinomycetes</taxon>
        <taxon>Pseudonocardiales</taxon>
        <taxon>Pseudonocardiaceae</taxon>
        <taxon>Actinokineospora</taxon>
    </lineage>
</organism>
<dbReference type="GO" id="GO:0004601">
    <property type="term" value="F:peroxidase activity"/>
    <property type="evidence" value="ECO:0007669"/>
    <property type="project" value="UniProtKB-KW"/>
</dbReference>
<keyword evidence="4" id="KW-1185">Reference proteome</keyword>
<protein>
    <submittedName>
        <fullName evidence="3">Pimeloyl-ACP methyl ester carboxylesterase</fullName>
    </submittedName>
</protein>
<name>A0A2S6GEI5_9PSEU</name>